<organism evidence="2 3">
    <name type="scientific">Flavobacterium bernardetii</name>
    <dbReference type="NCBI Taxonomy" id="2813823"/>
    <lineage>
        <taxon>Bacteria</taxon>
        <taxon>Pseudomonadati</taxon>
        <taxon>Bacteroidota</taxon>
        <taxon>Flavobacteriia</taxon>
        <taxon>Flavobacteriales</taxon>
        <taxon>Flavobacteriaceae</taxon>
        <taxon>Flavobacterium</taxon>
    </lineage>
</organism>
<dbReference type="SUPFAM" id="SSF56935">
    <property type="entry name" value="Porins"/>
    <property type="match status" value="1"/>
</dbReference>
<dbReference type="Proteomes" id="UP000605990">
    <property type="component" value="Unassembled WGS sequence"/>
</dbReference>
<gene>
    <name evidence="2" type="ORF">H8R27_14980</name>
</gene>
<evidence type="ECO:0000313" key="2">
    <source>
        <dbReference type="EMBL" id="MBC5836193.1"/>
    </source>
</evidence>
<evidence type="ECO:0000256" key="1">
    <source>
        <dbReference type="SAM" id="SignalP"/>
    </source>
</evidence>
<dbReference type="Gene3D" id="2.40.160.10">
    <property type="entry name" value="Porin"/>
    <property type="match status" value="1"/>
</dbReference>
<keyword evidence="1" id="KW-0732">Signal</keyword>
<feature type="signal peptide" evidence="1">
    <location>
        <begin position="1"/>
        <end position="18"/>
    </location>
</feature>
<dbReference type="InterPro" id="IPR023614">
    <property type="entry name" value="Porin_dom_sf"/>
</dbReference>
<proteinExistence type="predicted"/>
<comment type="caution">
    <text evidence="2">The sequence shown here is derived from an EMBL/GenBank/DDBJ whole genome shotgun (WGS) entry which is preliminary data.</text>
</comment>
<dbReference type="EMBL" id="JACRUN010000013">
    <property type="protein sequence ID" value="MBC5836193.1"/>
    <property type="molecule type" value="Genomic_DNA"/>
</dbReference>
<feature type="chain" id="PRO_5047170920" evidence="1">
    <location>
        <begin position="19"/>
        <end position="448"/>
    </location>
</feature>
<accession>A0ABR7J2N0</accession>
<protein>
    <submittedName>
        <fullName evidence="2">Autotransporter outer membrane beta-barrel domain-containing protein</fullName>
    </submittedName>
</protein>
<sequence length="448" mass="51919">MKLFKYFLLLFSTSIAFSQSTIDTLALRKLKSEIKQEILKEIQNQKKEVESTSNKDLDKFSLHGYAVVNYYNYKYDTDPALKNKIDAERLNIYPEYQFKDWIAFRSEIEFEHGGTGASVDYDTQEEFGEFEQEIEKGGSIKLEQIYADFTIKPYFNIKVGRIKVLFNLAQSLDDPDEYFTTHRQEMENALTPLGWYESGIGIYGTFAKKFNYYFTFTNGLDSSGFNSSGWIKNGHQERFEMVNAESFATMMRLDYKFGRHKHTYAGLSAYIGDSSANRPKEDMKESAYVTMLEGHFTYNEFPLRIYSTGIYGNLENSNIVSQRNANLSNNLGVKRTPVGKNAVGFTTEIGYEILHNFSNLKQHMLYPFLRYDYYDSMYDVEGSIVDNPRWQRSSITGGINWFIAKEVIIKAQYSNRRLGSQNYDLNTLVYTGKKQQENTFSLGIGFEF</sequence>
<name>A0ABR7J2N0_9FLAO</name>
<reference evidence="2 3" key="1">
    <citation type="submission" date="2020-08" db="EMBL/GenBank/DDBJ databases">
        <title>Description of novel Flavobacterium F-408 isolate.</title>
        <authorList>
            <person name="Saticioglu I.B."/>
            <person name="Duman M."/>
            <person name="Altun S."/>
        </authorList>
    </citation>
    <scope>NUCLEOTIDE SEQUENCE [LARGE SCALE GENOMIC DNA]</scope>
    <source>
        <strain evidence="2 3">F-408</strain>
    </source>
</reference>
<dbReference type="RefSeq" id="WP_166131619.1">
    <property type="nucleotide sequence ID" value="NZ_JAANOQ010000013.1"/>
</dbReference>
<evidence type="ECO:0000313" key="3">
    <source>
        <dbReference type="Proteomes" id="UP000605990"/>
    </source>
</evidence>
<keyword evidence="3" id="KW-1185">Reference proteome</keyword>